<dbReference type="PANTHER" id="PTHR37576:SF2">
    <property type="entry name" value="DEFECT AT LOW TEMPERATURE PROTEIN 1"/>
    <property type="match status" value="1"/>
</dbReference>
<gene>
    <name evidence="3" type="ORF">PISL3812_03710</name>
</gene>
<organism evidence="3 4">
    <name type="scientific">Talaromyces islandicus</name>
    <name type="common">Penicillium islandicum</name>
    <dbReference type="NCBI Taxonomy" id="28573"/>
    <lineage>
        <taxon>Eukaryota</taxon>
        <taxon>Fungi</taxon>
        <taxon>Dikarya</taxon>
        <taxon>Ascomycota</taxon>
        <taxon>Pezizomycotina</taxon>
        <taxon>Eurotiomycetes</taxon>
        <taxon>Eurotiomycetidae</taxon>
        <taxon>Eurotiales</taxon>
        <taxon>Trichocomaceae</taxon>
        <taxon>Talaromyces</taxon>
        <taxon>Talaromyces sect. Islandici</taxon>
    </lineage>
</organism>
<feature type="chain" id="PRO_5017981968" evidence="2">
    <location>
        <begin position="17"/>
        <end position="515"/>
    </location>
</feature>
<dbReference type="PANTHER" id="PTHR37576">
    <property type="entry name" value="DEFECT AT LOW TEMPERATURE PROTEIN 1"/>
    <property type="match status" value="1"/>
</dbReference>
<feature type="transmembrane region" description="Helical" evidence="1">
    <location>
        <begin position="414"/>
        <end position="437"/>
    </location>
</feature>
<keyword evidence="1" id="KW-0812">Transmembrane</keyword>
<evidence type="ECO:0000256" key="2">
    <source>
        <dbReference type="SAM" id="SignalP"/>
    </source>
</evidence>
<keyword evidence="2" id="KW-0732">Signal</keyword>
<protein>
    <submittedName>
        <fullName evidence="3">Uncharacterized protein</fullName>
    </submittedName>
</protein>
<proteinExistence type="predicted"/>
<feature type="transmembrane region" description="Helical" evidence="1">
    <location>
        <begin position="31"/>
        <end position="61"/>
    </location>
</feature>
<evidence type="ECO:0000313" key="4">
    <source>
        <dbReference type="Proteomes" id="UP000054383"/>
    </source>
</evidence>
<dbReference type="OMA" id="EMTHEFT"/>
<dbReference type="Proteomes" id="UP000054383">
    <property type="component" value="Unassembled WGS sequence"/>
</dbReference>
<dbReference type="STRING" id="28573.A0A0U1LVU7"/>
<sequence length="515" mass="56189">MLLASIMVACMAATAAVVVISNHKPVASWAISPAVLIAFFSSIWSGSLTLLLTMSIAVIWWRAASHGSSLESLHCIWSKGLGLKYISALRSNAAARWAVILSWLVIIAEVAHNPLLQRSTSTTVHQLTTSVDIVLGVAEKIPDGWIGTVVDAAAGSILTYPNSTTTIRDWWLNATIANPGPECDGACQGRVRGSGIDYSCYSTNSTLDLTSGDNSGLFIFGINTKMTSNSTGAPILNLSTLYSSSIDENCTAILTSWNCNIQAATVDYPFLVQNSTLTLDSENLYPPVVVETYISDGDRQTATKGQGAGPLLGLHDFITSTLATNVSLVVHKDFSVHNGQLISDIFYQFNMSTYDPATVGKCRLEWVNPTQYVLTAMQDYLFRSSISVHTNEDSQHCPAQRTSPVLIFQSNFRFLIGSLTLMTFAVLCVLAQFWNWWELGRRVTLSPVEVANAFGALPSNRLDNVRMVDDILEVAGNTTVRYDGVRFSNECIALQRRPSRRMSGIQDARYKSLPD</sequence>
<dbReference type="InterPro" id="IPR021514">
    <property type="entry name" value="DUF3176"/>
</dbReference>
<keyword evidence="1" id="KW-1133">Transmembrane helix</keyword>
<keyword evidence="1" id="KW-0472">Membrane</keyword>
<dbReference type="OrthoDB" id="5357734at2759"/>
<accession>A0A0U1LVU7</accession>
<dbReference type="Pfam" id="PF11374">
    <property type="entry name" value="DUF3176"/>
    <property type="match status" value="1"/>
</dbReference>
<reference evidence="3 4" key="1">
    <citation type="submission" date="2015-04" db="EMBL/GenBank/DDBJ databases">
        <authorList>
            <person name="Syromyatnikov M.Y."/>
            <person name="Popov V.N."/>
        </authorList>
    </citation>
    <scope>NUCLEOTIDE SEQUENCE [LARGE SCALE GENOMIC DNA]</scope>
    <source>
        <strain evidence="3">WF-38-12</strain>
    </source>
</reference>
<dbReference type="EMBL" id="CVMT01000003">
    <property type="protein sequence ID" value="CRG86700.1"/>
    <property type="molecule type" value="Genomic_DNA"/>
</dbReference>
<evidence type="ECO:0000313" key="3">
    <source>
        <dbReference type="EMBL" id="CRG86700.1"/>
    </source>
</evidence>
<keyword evidence="4" id="KW-1185">Reference proteome</keyword>
<dbReference type="AlphaFoldDB" id="A0A0U1LVU7"/>
<evidence type="ECO:0000256" key="1">
    <source>
        <dbReference type="SAM" id="Phobius"/>
    </source>
</evidence>
<name>A0A0U1LVU7_TALIS</name>
<feature type="signal peptide" evidence="2">
    <location>
        <begin position="1"/>
        <end position="16"/>
    </location>
</feature>